<dbReference type="GO" id="GO:0016020">
    <property type="term" value="C:membrane"/>
    <property type="evidence" value="ECO:0007669"/>
    <property type="project" value="InterPro"/>
</dbReference>
<accession>A0A6J6DAW7</accession>
<proteinExistence type="predicted"/>
<dbReference type="EMBL" id="CAEZTL010000001">
    <property type="protein sequence ID" value="CAB4559929.1"/>
    <property type="molecule type" value="Genomic_DNA"/>
</dbReference>
<reference evidence="2" key="1">
    <citation type="submission" date="2020-05" db="EMBL/GenBank/DDBJ databases">
        <authorList>
            <person name="Chiriac C."/>
            <person name="Salcher M."/>
            <person name="Ghai R."/>
            <person name="Kavagutti S V."/>
        </authorList>
    </citation>
    <scope>NUCLEOTIDE SEQUENCE</scope>
</reference>
<feature type="transmembrane region" description="Helical" evidence="1">
    <location>
        <begin position="38"/>
        <end position="57"/>
    </location>
</feature>
<dbReference type="AlphaFoldDB" id="A0A6J6DAW7"/>
<sequence>MLKDLILQILTLFKWALFLRIIIDYARMFARNWRPNSFLIAIFEAIYTITEPAMAYVRRFVPPLRLGGVAIDLSFIVLIIAIDLLRGLIRVFL</sequence>
<keyword evidence="1" id="KW-0812">Transmembrane</keyword>
<evidence type="ECO:0000256" key="1">
    <source>
        <dbReference type="SAM" id="Phobius"/>
    </source>
</evidence>
<organism evidence="2">
    <name type="scientific">freshwater metagenome</name>
    <dbReference type="NCBI Taxonomy" id="449393"/>
    <lineage>
        <taxon>unclassified sequences</taxon>
        <taxon>metagenomes</taxon>
        <taxon>ecological metagenomes</taxon>
    </lineage>
</organism>
<dbReference type="Pfam" id="PF02325">
    <property type="entry name" value="CCB3_YggT"/>
    <property type="match status" value="1"/>
</dbReference>
<name>A0A6J6DAW7_9ZZZZ</name>
<feature type="transmembrane region" description="Helical" evidence="1">
    <location>
        <begin position="6"/>
        <end position="26"/>
    </location>
</feature>
<keyword evidence="1" id="KW-1133">Transmembrane helix</keyword>
<protein>
    <submittedName>
        <fullName evidence="2">Unannotated protein</fullName>
    </submittedName>
</protein>
<feature type="transmembrane region" description="Helical" evidence="1">
    <location>
        <begin position="69"/>
        <end position="89"/>
    </location>
</feature>
<evidence type="ECO:0000313" key="2">
    <source>
        <dbReference type="EMBL" id="CAB4559929.1"/>
    </source>
</evidence>
<keyword evidence="1" id="KW-0472">Membrane</keyword>
<dbReference type="InterPro" id="IPR003425">
    <property type="entry name" value="CCB3/YggT"/>
</dbReference>
<gene>
    <name evidence="2" type="ORF">UFOPK1683_00008</name>
</gene>